<evidence type="ECO:0000313" key="2">
    <source>
        <dbReference type="Proteomes" id="UP000190105"/>
    </source>
</evidence>
<dbReference type="OrthoDB" id="2989236at2"/>
<accession>A0A1T4X8D0</accession>
<dbReference type="RefSeq" id="WP_078696167.1">
    <property type="nucleotide sequence ID" value="NZ_FUYH01000007.1"/>
</dbReference>
<dbReference type="Pfam" id="PF07873">
    <property type="entry name" value="YabP"/>
    <property type="match status" value="1"/>
</dbReference>
<sequence length="93" mass="10561">MQKNNINNFKSRLSESLDIPKDVSFGVPNIKMTGNIEITIENHKGIIEYSQNILRINSGCGIIKISGKDLEIKEINQEYITIKGIFDGIEFIY</sequence>
<dbReference type="Proteomes" id="UP000190105">
    <property type="component" value="Unassembled WGS sequence"/>
</dbReference>
<reference evidence="2" key="1">
    <citation type="submission" date="2017-02" db="EMBL/GenBank/DDBJ databases">
        <authorList>
            <person name="Varghese N."/>
            <person name="Submissions S."/>
        </authorList>
    </citation>
    <scope>NUCLEOTIDE SEQUENCE [LARGE SCALE GENOMIC DNA]</scope>
    <source>
        <strain evidence="2">USBA 833</strain>
    </source>
</reference>
<dbReference type="AlphaFoldDB" id="A0A1T4X8D0"/>
<dbReference type="STRING" id="1147123.SAMN05443428_10714"/>
<dbReference type="NCBIfam" id="TIGR02856">
    <property type="entry name" value="spore_yqfC"/>
    <property type="match status" value="1"/>
</dbReference>
<dbReference type="EMBL" id="FUYH01000007">
    <property type="protein sequence ID" value="SKA85900.1"/>
    <property type="molecule type" value="Genomic_DNA"/>
</dbReference>
<dbReference type="InterPro" id="IPR022477">
    <property type="entry name" value="Spore_YqfC"/>
</dbReference>
<gene>
    <name evidence="1" type="ORF">SAMN05443428_10714</name>
</gene>
<name>A0A1T4X8D0_9CLOT</name>
<protein>
    <submittedName>
        <fullName evidence="1">Sporulation protein YqfC</fullName>
    </submittedName>
</protein>
<evidence type="ECO:0000313" key="1">
    <source>
        <dbReference type="EMBL" id="SKA85900.1"/>
    </source>
</evidence>
<proteinExistence type="predicted"/>
<organism evidence="1 2">
    <name type="scientific">Caloramator quimbayensis</name>
    <dbReference type="NCBI Taxonomy" id="1147123"/>
    <lineage>
        <taxon>Bacteria</taxon>
        <taxon>Bacillati</taxon>
        <taxon>Bacillota</taxon>
        <taxon>Clostridia</taxon>
        <taxon>Eubacteriales</taxon>
        <taxon>Clostridiaceae</taxon>
        <taxon>Caloramator</taxon>
    </lineage>
</organism>
<dbReference type="InterPro" id="IPR022476">
    <property type="entry name" value="Spore_YabP/YqfC"/>
</dbReference>
<keyword evidence="2" id="KW-1185">Reference proteome</keyword>